<evidence type="ECO:0000313" key="2">
    <source>
        <dbReference type="Proteomes" id="UP000325313"/>
    </source>
</evidence>
<dbReference type="AlphaFoldDB" id="A0A5B0S4B1"/>
<accession>A0A5B0S4B1</accession>
<organism evidence="1 2">
    <name type="scientific">Puccinia graminis f. sp. tritici</name>
    <dbReference type="NCBI Taxonomy" id="56615"/>
    <lineage>
        <taxon>Eukaryota</taxon>
        <taxon>Fungi</taxon>
        <taxon>Dikarya</taxon>
        <taxon>Basidiomycota</taxon>
        <taxon>Pucciniomycotina</taxon>
        <taxon>Pucciniomycetes</taxon>
        <taxon>Pucciniales</taxon>
        <taxon>Pucciniaceae</taxon>
        <taxon>Puccinia</taxon>
    </lineage>
</organism>
<dbReference type="Proteomes" id="UP000325313">
    <property type="component" value="Unassembled WGS sequence"/>
</dbReference>
<protein>
    <submittedName>
        <fullName evidence="1">Uncharacterized protein</fullName>
    </submittedName>
</protein>
<comment type="caution">
    <text evidence="1">The sequence shown here is derived from an EMBL/GenBank/DDBJ whole genome shotgun (WGS) entry which is preliminary data.</text>
</comment>
<dbReference type="EMBL" id="VDEP01000091">
    <property type="protein sequence ID" value="KAA1132195.1"/>
    <property type="molecule type" value="Genomic_DNA"/>
</dbReference>
<reference evidence="1 2" key="1">
    <citation type="submission" date="2019-05" db="EMBL/GenBank/DDBJ databases">
        <title>Emergence of the Ug99 lineage of the wheat stem rust pathogen through somatic hybridization.</title>
        <authorList>
            <person name="Li F."/>
            <person name="Upadhyaya N.M."/>
            <person name="Sperschneider J."/>
            <person name="Matny O."/>
            <person name="Nguyen-Phuc H."/>
            <person name="Mago R."/>
            <person name="Raley C."/>
            <person name="Miller M.E."/>
            <person name="Silverstein K.A.T."/>
            <person name="Henningsen E."/>
            <person name="Hirsch C.D."/>
            <person name="Visser B."/>
            <person name="Pretorius Z.A."/>
            <person name="Steffenson B.J."/>
            <person name="Schwessinger B."/>
            <person name="Dodds P.N."/>
            <person name="Figueroa M."/>
        </authorList>
    </citation>
    <scope>NUCLEOTIDE SEQUENCE [LARGE SCALE GENOMIC DNA]</scope>
    <source>
        <strain evidence="1 2">Ug99</strain>
    </source>
</reference>
<evidence type="ECO:0000313" key="1">
    <source>
        <dbReference type="EMBL" id="KAA1132195.1"/>
    </source>
</evidence>
<name>A0A5B0S4B1_PUCGR</name>
<sequence length="74" mass="7574">MSLCTSGQGYPLAGQSTLPLGFPFEVTVVSATAALPGFMLAPQGSFGGALWMVVTLGIHGQKRCRTTSNCTPGV</sequence>
<proteinExistence type="predicted"/>
<gene>
    <name evidence="1" type="ORF">PGTUg99_001950</name>
</gene>